<keyword evidence="8" id="KW-0206">Cytoskeleton</keyword>
<gene>
    <name evidence="11" type="ORF">PUNSTDRAFT_146828</name>
</gene>
<comment type="similarity">
    <text evidence="3">Belongs to the ADIP family.</text>
</comment>
<accession>R7S241</accession>
<name>R7S241_PUNST</name>
<dbReference type="GO" id="GO:0036064">
    <property type="term" value="C:ciliary basal body"/>
    <property type="evidence" value="ECO:0007669"/>
    <property type="project" value="TreeGrafter"/>
</dbReference>
<sequence>MSRPKGVHFVVNDTISDIQSSVGDITSDFAQGSQGSLQFINAQLLAHGFIYGSPLSLDGLGREDEARVVKCLLGMLSCRIEDMARTEELTTKLRTLSYDYERLTSKHKEVSDKAANAEREVNVFKSRLATANRSLQQSELAHKHADAELSRTRTAIQALRSQHQLEIKKKERECERMVERWSKLSDTQLKIGSLPGTLNAPKCANSLVADPAKILCSTDSLMESALGDAEAARRGLARENEHLRELTMQTAKNVQEMIYACQAKAVDEGSSHMDVEQISHISQTELFPLTPPTPDAASAKLTDLFVSLRNAISSINLLASSSSPAAAQATSERKPAPNADRSEAIVAKLTAELEVTRKQAQEYAAQTQALISQLAEAQSESDLAGHLPPEQAAHEMSVDLITAPVVDEEKIMLEDRVKELEEERRRFTEKAVRFGKEREALRREREELEEEKRRLRVEKMLDVLPPTPGHKGEGDKDGVSALKVEKKAKKTEKREQDVGKRPQRTDRMPQPGPSRVKDIVEAGPGDLAAVPKKEKRKQGHGSPAKKVRSPVRVGAGGKKSRHGRRSSMGLLNLLSPTKGKIVPPFETEVIPPPSSKPAGPLVPGAFVLPPKSPQSSLPPGPSGIFSIAAPSNPAPMDVQPTASKPFIGLGLPAFELPKMSSMMTMQAEAGPPNNPIAPVPSQAPPTLAPPAQAQPQITPSRNPGGFPMAKPFAPHMIHAYSPAKPSPLSRILMLADSPTDAMGGGLDAVMETDESADGGVVEESPTPAPPMESVIEARQKGAEKDARGGGLKQVQMLMNKVLDEESPLRDKKTEWNHAPSKEREKERGIDKEKPGRRLTAQEKGKGKASAASSTTGTAKTSAPATNSKAGSAVVGEKRPREKENGAASKRAKAAAQASAQPTRSSSRMASRAGAAIAAASKPSIAGRPGGAKRVPVADLPPESLPTKGPGRK</sequence>
<evidence type="ECO:0000256" key="6">
    <source>
        <dbReference type="ARBA" id="ARBA00022949"/>
    </source>
</evidence>
<evidence type="ECO:0000256" key="1">
    <source>
        <dbReference type="ARBA" id="ARBA00004282"/>
    </source>
</evidence>
<feature type="region of interest" description="Disordered" evidence="10">
    <location>
        <begin position="667"/>
        <end position="694"/>
    </location>
</feature>
<feature type="coiled-coil region" evidence="9">
    <location>
        <begin position="339"/>
        <end position="461"/>
    </location>
</feature>
<dbReference type="PANTHER" id="PTHR46507:SF4">
    <property type="entry name" value="SSX FAMILY MEMBER 2 INTERACTING PROTEIN"/>
    <property type="match status" value="1"/>
</dbReference>
<dbReference type="RefSeq" id="XP_007388905.1">
    <property type="nucleotide sequence ID" value="XM_007388843.1"/>
</dbReference>
<proteinExistence type="inferred from homology"/>
<dbReference type="eggNOG" id="ENOG502QQJF">
    <property type="taxonomic scope" value="Eukaryota"/>
</dbReference>
<keyword evidence="7 9" id="KW-0175">Coiled coil</keyword>
<dbReference type="AlphaFoldDB" id="R7S241"/>
<reference evidence="12" key="1">
    <citation type="journal article" date="2012" name="Science">
        <title>The Paleozoic origin of enzymatic lignin decomposition reconstructed from 31 fungal genomes.</title>
        <authorList>
            <person name="Floudas D."/>
            <person name="Binder M."/>
            <person name="Riley R."/>
            <person name="Barry K."/>
            <person name="Blanchette R.A."/>
            <person name="Henrissat B."/>
            <person name="Martinez A.T."/>
            <person name="Otillar R."/>
            <person name="Spatafora J.W."/>
            <person name="Yadav J.S."/>
            <person name="Aerts A."/>
            <person name="Benoit I."/>
            <person name="Boyd A."/>
            <person name="Carlson A."/>
            <person name="Copeland A."/>
            <person name="Coutinho P.M."/>
            <person name="de Vries R.P."/>
            <person name="Ferreira P."/>
            <person name="Findley K."/>
            <person name="Foster B."/>
            <person name="Gaskell J."/>
            <person name="Glotzer D."/>
            <person name="Gorecki P."/>
            <person name="Heitman J."/>
            <person name="Hesse C."/>
            <person name="Hori C."/>
            <person name="Igarashi K."/>
            <person name="Jurgens J.A."/>
            <person name="Kallen N."/>
            <person name="Kersten P."/>
            <person name="Kohler A."/>
            <person name="Kuees U."/>
            <person name="Kumar T.K.A."/>
            <person name="Kuo A."/>
            <person name="LaButti K."/>
            <person name="Larrondo L.F."/>
            <person name="Lindquist E."/>
            <person name="Ling A."/>
            <person name="Lombard V."/>
            <person name="Lucas S."/>
            <person name="Lundell T."/>
            <person name="Martin R."/>
            <person name="McLaughlin D.J."/>
            <person name="Morgenstern I."/>
            <person name="Morin E."/>
            <person name="Murat C."/>
            <person name="Nagy L.G."/>
            <person name="Nolan M."/>
            <person name="Ohm R.A."/>
            <person name="Patyshakuliyeva A."/>
            <person name="Rokas A."/>
            <person name="Ruiz-Duenas F.J."/>
            <person name="Sabat G."/>
            <person name="Salamov A."/>
            <person name="Samejima M."/>
            <person name="Schmutz J."/>
            <person name="Slot J.C."/>
            <person name="St John F."/>
            <person name="Stenlid J."/>
            <person name="Sun H."/>
            <person name="Sun S."/>
            <person name="Syed K."/>
            <person name="Tsang A."/>
            <person name="Wiebenga A."/>
            <person name="Young D."/>
            <person name="Pisabarro A."/>
            <person name="Eastwood D.C."/>
            <person name="Martin F."/>
            <person name="Cullen D."/>
            <person name="Grigoriev I.V."/>
            <person name="Hibbett D.S."/>
        </authorList>
    </citation>
    <scope>NUCLEOTIDE SEQUENCE [LARGE SCALE GENOMIC DNA]</scope>
    <source>
        <strain evidence="12">HHB-11173 SS5</strain>
    </source>
</reference>
<evidence type="ECO:0000256" key="8">
    <source>
        <dbReference type="ARBA" id="ARBA00023212"/>
    </source>
</evidence>
<dbReference type="InterPro" id="IPR021622">
    <property type="entry name" value="Afadin/alpha-actinin-bd"/>
</dbReference>
<evidence type="ECO:0000313" key="11">
    <source>
        <dbReference type="EMBL" id="EIN03847.1"/>
    </source>
</evidence>
<dbReference type="EMBL" id="JH687558">
    <property type="protein sequence ID" value="EIN03847.1"/>
    <property type="molecule type" value="Genomic_DNA"/>
</dbReference>
<keyword evidence="12" id="KW-1185">Reference proteome</keyword>
<keyword evidence="6" id="KW-0965">Cell junction</keyword>
<dbReference type="Proteomes" id="UP000054196">
    <property type="component" value="Unassembled WGS sequence"/>
</dbReference>
<evidence type="ECO:0000256" key="4">
    <source>
        <dbReference type="ARBA" id="ARBA00022490"/>
    </source>
</evidence>
<feature type="compositionally biased region" description="Basic and acidic residues" evidence="10">
    <location>
        <begin position="778"/>
        <end position="787"/>
    </location>
</feature>
<feature type="compositionally biased region" description="Low complexity" evidence="10">
    <location>
        <begin position="893"/>
        <end position="925"/>
    </location>
</feature>
<evidence type="ECO:0000256" key="3">
    <source>
        <dbReference type="ARBA" id="ARBA00009291"/>
    </source>
</evidence>
<dbReference type="GO" id="GO:0007155">
    <property type="term" value="P:cell adhesion"/>
    <property type="evidence" value="ECO:0007669"/>
    <property type="project" value="UniProtKB-KW"/>
</dbReference>
<evidence type="ECO:0000256" key="7">
    <source>
        <dbReference type="ARBA" id="ARBA00023054"/>
    </source>
</evidence>
<evidence type="ECO:0000256" key="9">
    <source>
        <dbReference type="SAM" id="Coils"/>
    </source>
</evidence>
<dbReference type="HOGENOM" id="CLU_016779_0_0_1"/>
<feature type="region of interest" description="Disordered" evidence="10">
    <location>
        <begin position="461"/>
        <end position="619"/>
    </location>
</feature>
<dbReference type="OrthoDB" id="312015at2759"/>
<feature type="compositionally biased region" description="Basic and acidic residues" evidence="10">
    <location>
        <begin position="801"/>
        <end position="845"/>
    </location>
</feature>
<dbReference type="GeneID" id="18881718"/>
<feature type="compositionally biased region" description="Basic and acidic residues" evidence="10">
    <location>
        <begin position="492"/>
        <end position="507"/>
    </location>
</feature>
<feature type="compositionally biased region" description="Pro residues" evidence="10">
    <location>
        <begin position="672"/>
        <end position="688"/>
    </location>
</feature>
<dbReference type="InterPro" id="IPR052300">
    <property type="entry name" value="Adhesion_Centrosome_assoc"/>
</dbReference>
<feature type="region of interest" description="Disordered" evidence="10">
    <location>
        <begin position="778"/>
        <end position="952"/>
    </location>
</feature>
<dbReference type="PANTHER" id="PTHR46507">
    <property type="entry name" value="AFADIN- AND ALPHA-ACTININ-BINDING PROTEIN"/>
    <property type="match status" value="1"/>
</dbReference>
<keyword evidence="5" id="KW-0130">Cell adhesion</keyword>
<dbReference type="Pfam" id="PF11559">
    <property type="entry name" value="ADIP"/>
    <property type="match status" value="1"/>
</dbReference>
<evidence type="ECO:0000256" key="5">
    <source>
        <dbReference type="ARBA" id="ARBA00022889"/>
    </source>
</evidence>
<organism evidence="11 12">
    <name type="scientific">Punctularia strigosozonata (strain HHB-11173)</name>
    <name type="common">White-rot fungus</name>
    <dbReference type="NCBI Taxonomy" id="741275"/>
    <lineage>
        <taxon>Eukaryota</taxon>
        <taxon>Fungi</taxon>
        <taxon>Dikarya</taxon>
        <taxon>Basidiomycota</taxon>
        <taxon>Agaricomycotina</taxon>
        <taxon>Agaricomycetes</taxon>
        <taxon>Corticiales</taxon>
        <taxon>Punctulariaceae</taxon>
        <taxon>Punctularia</taxon>
    </lineage>
</organism>
<dbReference type="KEGG" id="psq:PUNSTDRAFT_146828"/>
<evidence type="ECO:0008006" key="13">
    <source>
        <dbReference type="Google" id="ProtNLM"/>
    </source>
</evidence>
<feature type="compositionally biased region" description="Basic residues" evidence="10">
    <location>
        <begin position="533"/>
        <end position="549"/>
    </location>
</feature>
<dbReference type="OMA" id="GRPICDE"/>
<keyword evidence="4" id="KW-0963">Cytoplasm</keyword>
<feature type="compositionally biased region" description="Basic and acidic residues" evidence="10">
    <location>
        <begin position="875"/>
        <end position="884"/>
    </location>
</feature>
<evidence type="ECO:0000256" key="10">
    <source>
        <dbReference type="SAM" id="MobiDB-lite"/>
    </source>
</evidence>
<evidence type="ECO:0000256" key="2">
    <source>
        <dbReference type="ARBA" id="ARBA00004300"/>
    </source>
</evidence>
<feature type="compositionally biased region" description="Pro residues" evidence="10">
    <location>
        <begin position="610"/>
        <end position="619"/>
    </location>
</feature>
<evidence type="ECO:0000313" key="12">
    <source>
        <dbReference type="Proteomes" id="UP000054196"/>
    </source>
</evidence>
<protein>
    <recommendedName>
        <fullName evidence="13">Afadin and alpha-actinin-binding-domain-containing protein</fullName>
    </recommendedName>
</protein>
<feature type="coiled-coil region" evidence="9">
    <location>
        <begin position="100"/>
        <end position="134"/>
    </location>
</feature>
<dbReference type="GO" id="GO:0035735">
    <property type="term" value="P:intraciliary transport involved in cilium assembly"/>
    <property type="evidence" value="ECO:0007669"/>
    <property type="project" value="TreeGrafter"/>
</dbReference>
<feature type="compositionally biased region" description="Low complexity" evidence="10">
    <location>
        <begin position="847"/>
        <end position="862"/>
    </location>
</feature>
<comment type="subcellular location">
    <subcellularLocation>
        <location evidence="1">Cell junction</location>
    </subcellularLocation>
    <subcellularLocation>
        <location evidence="2">Cytoplasm</location>
        <location evidence="2">Cytoskeleton</location>
        <location evidence="2">Microtubule organizing center</location>
        <location evidence="2">Centrosome</location>
    </subcellularLocation>
</comment>